<sequence>QAQVQFAQLKAGLALSAANFGLYTL</sequence>
<comment type="caution">
    <text evidence="1">The sequence shown here is derived from an EMBL/GenBank/DDBJ whole genome shotgun (WGS) entry which is preliminary data.</text>
</comment>
<accession>A0A7W6IHJ0</accession>
<protein>
    <submittedName>
        <fullName evidence="1">Uncharacterized protein</fullName>
    </submittedName>
</protein>
<reference evidence="1 2" key="1">
    <citation type="submission" date="2020-08" db="EMBL/GenBank/DDBJ databases">
        <title>Genomic Encyclopedia of Type Strains, Phase IV (KMG-IV): sequencing the most valuable type-strain genomes for metagenomic binning, comparative biology and taxonomic classification.</title>
        <authorList>
            <person name="Goeker M."/>
        </authorList>
    </citation>
    <scope>NUCLEOTIDE SEQUENCE [LARGE SCALE GENOMIC DNA]</scope>
    <source>
        <strain evidence="1 2">DSM 15743</strain>
    </source>
</reference>
<evidence type="ECO:0000313" key="2">
    <source>
        <dbReference type="Proteomes" id="UP000519439"/>
    </source>
</evidence>
<organism evidence="1 2">
    <name type="scientific">Microvirga flocculans</name>
    <dbReference type="NCBI Taxonomy" id="217168"/>
    <lineage>
        <taxon>Bacteria</taxon>
        <taxon>Pseudomonadati</taxon>
        <taxon>Pseudomonadota</taxon>
        <taxon>Alphaproteobacteria</taxon>
        <taxon>Hyphomicrobiales</taxon>
        <taxon>Methylobacteriaceae</taxon>
        <taxon>Microvirga</taxon>
    </lineage>
</organism>
<gene>
    <name evidence="1" type="ORF">GGR34_003280</name>
</gene>
<name>A0A7W6IHJ0_9HYPH</name>
<dbReference type="EMBL" id="JACIDC010000013">
    <property type="protein sequence ID" value="MBB4041602.1"/>
    <property type="molecule type" value="Genomic_DNA"/>
</dbReference>
<evidence type="ECO:0000313" key="1">
    <source>
        <dbReference type="EMBL" id="MBB4041602.1"/>
    </source>
</evidence>
<proteinExistence type="predicted"/>
<dbReference type="AlphaFoldDB" id="A0A7W6IHJ0"/>
<keyword evidence="2" id="KW-1185">Reference proteome</keyword>
<dbReference type="Proteomes" id="UP000519439">
    <property type="component" value="Unassembled WGS sequence"/>
</dbReference>
<feature type="non-terminal residue" evidence="1">
    <location>
        <position position="1"/>
    </location>
</feature>